<dbReference type="AlphaFoldDB" id="A0A146FI75"/>
<proteinExistence type="predicted"/>
<evidence type="ECO:0000313" key="2">
    <source>
        <dbReference type="EMBL" id="GAT25458.1"/>
    </source>
</evidence>
<dbReference type="EMBL" id="BCWF01000020">
    <property type="protein sequence ID" value="GAT25458.1"/>
    <property type="molecule type" value="Genomic_DNA"/>
</dbReference>
<evidence type="ECO:0000313" key="3">
    <source>
        <dbReference type="Proteomes" id="UP000075230"/>
    </source>
</evidence>
<reference evidence="2 3" key="1">
    <citation type="journal article" date="2016" name="DNA Res.">
        <title>Genome sequence of Aspergillus luchuensis NBRC 4314.</title>
        <authorList>
            <person name="Yamada O."/>
            <person name="Machida M."/>
            <person name="Hosoyama A."/>
            <person name="Goto M."/>
            <person name="Takahashi T."/>
            <person name="Futagami T."/>
            <person name="Yamagata Y."/>
            <person name="Takeuchi M."/>
            <person name="Kobayashi T."/>
            <person name="Koike H."/>
            <person name="Abe K."/>
            <person name="Asai K."/>
            <person name="Arita M."/>
            <person name="Fujita N."/>
            <person name="Fukuda K."/>
            <person name="Higa K."/>
            <person name="Horikawa H."/>
            <person name="Ishikawa T."/>
            <person name="Jinno K."/>
            <person name="Kato Y."/>
            <person name="Kirimura K."/>
            <person name="Mizutani O."/>
            <person name="Nakasone K."/>
            <person name="Sano M."/>
            <person name="Shiraishi Y."/>
            <person name="Tsukahara M."/>
            <person name="Gomi K."/>
        </authorList>
    </citation>
    <scope>NUCLEOTIDE SEQUENCE [LARGE SCALE GENOMIC DNA]</scope>
    <source>
        <strain evidence="2 3">RIB 2604</strain>
    </source>
</reference>
<feature type="compositionally biased region" description="Basic and acidic residues" evidence="1">
    <location>
        <begin position="9"/>
        <end position="21"/>
    </location>
</feature>
<dbReference type="GO" id="GO:0006508">
    <property type="term" value="P:proteolysis"/>
    <property type="evidence" value="ECO:0007669"/>
    <property type="project" value="UniProtKB-KW"/>
</dbReference>
<name>A0A146FI75_ASPKA</name>
<dbReference type="GO" id="GO:0008233">
    <property type="term" value="F:peptidase activity"/>
    <property type="evidence" value="ECO:0007669"/>
    <property type="project" value="UniProtKB-KW"/>
</dbReference>
<protein>
    <submittedName>
        <fullName evidence="2">26S protease regulatory subunit 6A-B</fullName>
    </submittedName>
</protein>
<evidence type="ECO:0000256" key="1">
    <source>
        <dbReference type="SAM" id="MobiDB-lite"/>
    </source>
</evidence>
<comment type="caution">
    <text evidence="2">The sequence shown here is derived from an EMBL/GenBank/DDBJ whole genome shotgun (WGS) entry which is preliminary data.</text>
</comment>
<dbReference type="Proteomes" id="UP000075230">
    <property type="component" value="Unassembled WGS sequence"/>
</dbReference>
<reference evidence="3" key="2">
    <citation type="submission" date="2016-02" db="EMBL/GenBank/DDBJ databases">
        <title>Genome sequencing of Aspergillus luchuensis NBRC 4314.</title>
        <authorList>
            <person name="Yamada O."/>
        </authorList>
    </citation>
    <scope>NUCLEOTIDE SEQUENCE [LARGE SCALE GENOMIC DNA]</scope>
    <source>
        <strain evidence="3">RIB 2604</strain>
    </source>
</reference>
<feature type="region of interest" description="Disordered" evidence="1">
    <location>
        <begin position="1"/>
        <end position="38"/>
    </location>
</feature>
<keyword evidence="2" id="KW-0378">Hydrolase</keyword>
<keyword evidence="2" id="KW-0645">Protease</keyword>
<feature type="compositionally biased region" description="Polar residues" evidence="1">
    <location>
        <begin position="26"/>
        <end position="38"/>
    </location>
</feature>
<accession>A0A146FI75</accession>
<sequence length="38" mass="4219">MVHPNLSDLSDKDKDKDRNSGDDGSATTMDYSNSPYNK</sequence>
<gene>
    <name evidence="2" type="ORF">RIB2604_02000350</name>
</gene>
<organism evidence="2 3">
    <name type="scientific">Aspergillus kawachii</name>
    <name type="common">White koji mold</name>
    <name type="synonym">Aspergillus awamori var. kawachi</name>
    <dbReference type="NCBI Taxonomy" id="1069201"/>
    <lineage>
        <taxon>Eukaryota</taxon>
        <taxon>Fungi</taxon>
        <taxon>Dikarya</taxon>
        <taxon>Ascomycota</taxon>
        <taxon>Pezizomycotina</taxon>
        <taxon>Eurotiomycetes</taxon>
        <taxon>Eurotiomycetidae</taxon>
        <taxon>Eurotiales</taxon>
        <taxon>Aspergillaceae</taxon>
        <taxon>Aspergillus</taxon>
        <taxon>Aspergillus subgen. Circumdati</taxon>
    </lineage>
</organism>